<keyword evidence="1" id="KW-1133">Transmembrane helix</keyword>
<protein>
    <submittedName>
        <fullName evidence="2">DUF5993 family protein</fullName>
    </submittedName>
</protein>
<evidence type="ECO:0000313" key="2">
    <source>
        <dbReference type="EMBL" id="MCC4622491.1"/>
    </source>
</evidence>
<keyword evidence="1" id="KW-0472">Membrane</keyword>
<keyword evidence="3" id="KW-1185">Reference proteome</keyword>
<dbReference type="RefSeq" id="WP_425480109.1">
    <property type="nucleotide sequence ID" value="NZ_ATMC01000079.1"/>
</dbReference>
<evidence type="ECO:0000313" key="3">
    <source>
        <dbReference type="Proteomes" id="UP001199206"/>
    </source>
</evidence>
<organism evidence="2 3">
    <name type="scientific">Xanthomonas cassavae CFBP 4642</name>
    <dbReference type="NCBI Taxonomy" id="1219375"/>
    <lineage>
        <taxon>Bacteria</taxon>
        <taxon>Pseudomonadati</taxon>
        <taxon>Pseudomonadota</taxon>
        <taxon>Gammaproteobacteria</taxon>
        <taxon>Lysobacterales</taxon>
        <taxon>Lysobacteraceae</taxon>
        <taxon>Xanthomonas</taxon>
    </lineage>
</organism>
<evidence type="ECO:0000256" key="1">
    <source>
        <dbReference type="SAM" id="Phobius"/>
    </source>
</evidence>
<dbReference type="InterPro" id="IPR046035">
    <property type="entry name" value="DUF5993"/>
</dbReference>
<keyword evidence="1" id="KW-0812">Transmembrane</keyword>
<dbReference type="Proteomes" id="UP001199206">
    <property type="component" value="Unassembled WGS sequence"/>
</dbReference>
<name>A0ABS8HMF1_9XANT</name>
<reference evidence="2 3" key="1">
    <citation type="submission" date="2021-10" db="EMBL/GenBank/DDBJ databases">
        <title>Genome sequencing of Xanthomonas strains from NCPPB.</title>
        <authorList>
            <person name="Hussein R."/>
            <person name="Harrison J."/>
            <person name="Studholme D.J."/>
            <person name="Vicente J."/>
            <person name="Grant M."/>
        </authorList>
    </citation>
    <scope>NUCLEOTIDE SEQUENCE [LARGE SCALE GENOMIC DNA]</scope>
    <source>
        <strain evidence="2 3">NCPPB 101</strain>
    </source>
</reference>
<feature type="transmembrane region" description="Helical" evidence="1">
    <location>
        <begin position="24"/>
        <end position="42"/>
    </location>
</feature>
<dbReference type="Pfam" id="PF19455">
    <property type="entry name" value="DUF5993"/>
    <property type="match status" value="1"/>
</dbReference>
<proteinExistence type="predicted"/>
<sequence>MFLPFFIALCAVLSALAGKNKTGYVLFFILLVMTLLLFRHHATDSLSLSF</sequence>
<gene>
    <name evidence="2" type="ORF">LL965_21415</name>
</gene>
<accession>A0ABS8HMF1</accession>
<dbReference type="EMBL" id="JAJGQJ010000099">
    <property type="protein sequence ID" value="MCC4622491.1"/>
    <property type="molecule type" value="Genomic_DNA"/>
</dbReference>
<comment type="caution">
    <text evidence="2">The sequence shown here is derived from an EMBL/GenBank/DDBJ whole genome shotgun (WGS) entry which is preliminary data.</text>
</comment>